<dbReference type="NCBIfam" id="TIGR01085">
    <property type="entry name" value="murE"/>
    <property type="match status" value="1"/>
</dbReference>
<dbReference type="InterPro" id="IPR013221">
    <property type="entry name" value="Mur_ligase_cen"/>
</dbReference>
<dbReference type="EC" id="6.3.2.7" evidence="3"/>
<dbReference type="EMBL" id="FPKS01000004">
    <property type="protein sequence ID" value="SFZ73750.1"/>
    <property type="molecule type" value="Genomic_DNA"/>
</dbReference>
<dbReference type="Proteomes" id="UP000185655">
    <property type="component" value="Unassembled WGS sequence"/>
</dbReference>
<proteinExistence type="inferred from homology"/>
<dbReference type="UniPathway" id="UPA00219"/>
<dbReference type="SUPFAM" id="SSF53244">
    <property type="entry name" value="MurD-like peptide ligases, peptide-binding domain"/>
    <property type="match status" value="1"/>
</dbReference>
<reference evidence="7 8" key="1">
    <citation type="submission" date="2016-11" db="EMBL/GenBank/DDBJ databases">
        <authorList>
            <person name="Jaros S."/>
            <person name="Januszkiewicz K."/>
            <person name="Wedrychowicz H."/>
        </authorList>
    </citation>
    <scope>NUCLEOTIDE SEQUENCE [LARGE SCALE GENOMIC DNA]</scope>
    <source>
        <strain evidence="7 8">DSM 22330</strain>
    </source>
</reference>
<sequence length="492" mass="54432">MIIQQFYQKNRYNRVMITLKTVIAILKQDQNFRDIIIDGAYFSAPIQDLTFSQLSYDSREVSDSTLFFAKGLNFKREFLADLAIPFYVSEIDYEVSIPAIIVNDVKHAMSLIAMAFYDHPQDALKTLAFTGTKGKTTAAYFAKNILDTHNGDKTAMFSTMETTLDGETFFKSQLTTPESLDLFRMMREAVSNGMTHLVMEVSSQAYKTSRVYGLTFDVGVFLNISPDHIGPIEHPTFEDYFYCKRQLLANARYAVVNAEMTHFDFVKSELTGETTFYGEGSEHPISNSEAFSFSALDTNFEIQLIGRFNQENAVAASLAAIHLGASLADAKMGVAKTTVPGRMEVLTQANGAKVFIDYAHNADSLAKLVDVVVPHQTGRVTLVMGTTGNKGESRRQGVGELLEQLPDIDVILTADDPNFEDPAEIAREIASFISRDVRIVIDRETAIQTAMSTTANADDAIIIAGKGVDAYQIVNGVKAPYAGDKKIAEKYL</sequence>
<keyword evidence="3 4" id="KW-0573">Peptidoglycan synthesis</keyword>
<feature type="binding site" evidence="3">
    <location>
        <position position="58"/>
    </location>
    <ligand>
        <name>UDP-N-acetyl-alpha-D-muramoyl-L-alanyl-D-glutamate</name>
        <dbReference type="ChEBI" id="CHEBI:83900"/>
    </ligand>
</feature>
<evidence type="ECO:0000313" key="7">
    <source>
        <dbReference type="EMBL" id="SFZ73750.1"/>
    </source>
</evidence>
<keyword evidence="3" id="KW-0547">Nucleotide-binding</keyword>
<dbReference type="NCBIfam" id="NF010628">
    <property type="entry name" value="PRK14022.1"/>
    <property type="match status" value="1"/>
</dbReference>
<dbReference type="PANTHER" id="PTHR23135:SF4">
    <property type="entry name" value="UDP-N-ACETYLMURAMOYL-L-ALANYL-D-GLUTAMATE--2,6-DIAMINOPIMELATE LIGASE MURE HOMOLOG, CHLOROPLASTIC"/>
    <property type="match status" value="1"/>
</dbReference>
<feature type="domain" description="Mur ligase C-terminal" evidence="5">
    <location>
        <begin position="341"/>
        <end position="467"/>
    </location>
</feature>
<comment type="pathway">
    <text evidence="1 3 4">Cell wall biogenesis; peptidoglycan biosynthesis.</text>
</comment>
<dbReference type="InterPro" id="IPR036565">
    <property type="entry name" value="Mur-like_cat_sf"/>
</dbReference>
<dbReference type="GO" id="GO:0009252">
    <property type="term" value="P:peptidoglycan biosynthetic process"/>
    <property type="evidence" value="ECO:0007669"/>
    <property type="project" value="UniProtKB-UniRule"/>
</dbReference>
<dbReference type="GO" id="GO:0047482">
    <property type="term" value="F:UDP-N-acetylmuramoyl-L-alanyl-D-glutamate-L-lysine ligase activity"/>
    <property type="evidence" value="ECO:0007669"/>
    <property type="project" value="UniProtKB-UniRule"/>
</dbReference>
<keyword evidence="3 4" id="KW-0133">Cell shape</keyword>
<comment type="similarity">
    <text evidence="2 3">Belongs to the MurCDEF family. MurE subfamily.</text>
</comment>
<gene>
    <name evidence="3" type="primary">murE</name>
    <name evidence="7" type="ORF">SAMN02746068_00928</name>
</gene>
<dbReference type="GO" id="GO:0005737">
    <property type="term" value="C:cytoplasm"/>
    <property type="evidence" value="ECO:0007669"/>
    <property type="project" value="UniProtKB-SubCell"/>
</dbReference>
<comment type="PTM">
    <text evidence="3">Carboxylation is probably crucial for Mg(2+) binding and, consequently, for the gamma-phosphate positioning of ATP.</text>
</comment>
<dbReference type="SUPFAM" id="SSF53623">
    <property type="entry name" value="MurD-like peptide ligases, catalytic domain"/>
    <property type="match status" value="1"/>
</dbReference>
<dbReference type="GO" id="GO:0008360">
    <property type="term" value="P:regulation of cell shape"/>
    <property type="evidence" value="ECO:0007669"/>
    <property type="project" value="UniProtKB-KW"/>
</dbReference>
<keyword evidence="3 7" id="KW-0436">Ligase</keyword>
<dbReference type="Pfam" id="PF08245">
    <property type="entry name" value="Mur_ligase_M"/>
    <property type="match status" value="1"/>
</dbReference>
<dbReference type="InterPro" id="IPR004101">
    <property type="entry name" value="Mur_ligase_C"/>
</dbReference>
<feature type="domain" description="Mur ligase central" evidence="6">
    <location>
        <begin position="130"/>
        <end position="320"/>
    </location>
</feature>
<dbReference type="HAMAP" id="MF_00208">
    <property type="entry name" value="MurE"/>
    <property type="match status" value="1"/>
</dbReference>
<feature type="binding site" evidence="3">
    <location>
        <position position="202"/>
    </location>
    <ligand>
        <name>UDP-N-acetyl-alpha-D-muramoyl-L-alanyl-D-glutamate</name>
        <dbReference type="ChEBI" id="CHEBI:83900"/>
    </ligand>
</feature>
<evidence type="ECO:0000256" key="3">
    <source>
        <dbReference type="HAMAP-Rule" id="MF_00208"/>
    </source>
</evidence>
<evidence type="ECO:0000256" key="4">
    <source>
        <dbReference type="RuleBase" id="RU004135"/>
    </source>
</evidence>
<keyword evidence="3 4" id="KW-0131">Cell cycle</keyword>
<dbReference type="AlphaFoldDB" id="A0A1K2HAB5"/>
<accession>A0A1K2HAB5</accession>
<comment type="caution">
    <text evidence="3">Lacks conserved residue(s) required for the propagation of feature annotation.</text>
</comment>
<dbReference type="GO" id="GO:0000287">
    <property type="term" value="F:magnesium ion binding"/>
    <property type="evidence" value="ECO:0007669"/>
    <property type="project" value="UniProtKB-UniRule"/>
</dbReference>
<comment type="subcellular location">
    <subcellularLocation>
        <location evidence="3 4">Cytoplasm</location>
    </subcellularLocation>
</comment>
<feature type="binding site" evidence="3">
    <location>
        <begin position="175"/>
        <end position="176"/>
    </location>
    <ligand>
        <name>UDP-N-acetyl-alpha-D-muramoyl-L-alanyl-D-glutamate</name>
        <dbReference type="ChEBI" id="CHEBI:83900"/>
    </ligand>
</feature>
<protein>
    <recommendedName>
        <fullName evidence="3">UDP-N-acetylmuramoyl-L-alanyl-D-glutamate--L-lysine ligase</fullName>
        <ecNumber evidence="3">6.3.2.7</ecNumber>
    </recommendedName>
    <alternativeName>
        <fullName evidence="3">L-lysine-adding enzyme</fullName>
    </alternativeName>
    <alternativeName>
        <fullName evidence="3">UDP-MurNAc-L-Ala-D-Glu:L-Lys ligase</fullName>
    </alternativeName>
    <alternativeName>
        <fullName evidence="3">UDP-MurNAc-tripeptide synthetase</fullName>
    </alternativeName>
    <alternativeName>
        <fullName evidence="3">UDP-N-acetylmuramyl-tripeptide synthetase</fullName>
    </alternativeName>
</protein>
<dbReference type="GO" id="GO:0005524">
    <property type="term" value="F:ATP binding"/>
    <property type="evidence" value="ECO:0007669"/>
    <property type="project" value="UniProtKB-UniRule"/>
</dbReference>
<dbReference type="GO" id="GO:0071555">
    <property type="term" value="P:cell wall organization"/>
    <property type="evidence" value="ECO:0007669"/>
    <property type="project" value="UniProtKB-KW"/>
</dbReference>
<dbReference type="STRING" id="1122154.SAMN02746068_00928"/>
<comment type="catalytic activity">
    <reaction evidence="3">
        <text>UDP-N-acetyl-alpha-D-muramoyl-L-alanyl-D-glutamate + L-lysine + ATP = UDP-N-acetyl-alpha-D-muramoyl-L-alanyl-gamma-D-glutamyl-L-lysine + ADP + phosphate + H(+)</text>
        <dbReference type="Rhea" id="RHEA:17969"/>
        <dbReference type="ChEBI" id="CHEBI:15378"/>
        <dbReference type="ChEBI" id="CHEBI:30616"/>
        <dbReference type="ChEBI" id="CHEBI:32551"/>
        <dbReference type="ChEBI" id="CHEBI:43474"/>
        <dbReference type="ChEBI" id="CHEBI:83900"/>
        <dbReference type="ChEBI" id="CHEBI:83903"/>
        <dbReference type="ChEBI" id="CHEBI:456216"/>
        <dbReference type="EC" id="6.3.2.7"/>
    </reaction>
</comment>
<feature type="binding site" evidence="3">
    <location>
        <position position="210"/>
    </location>
    <ligand>
        <name>UDP-N-acetyl-alpha-D-muramoyl-L-alanyl-D-glutamate</name>
        <dbReference type="ChEBI" id="CHEBI:83900"/>
    </ligand>
</feature>
<keyword evidence="3 4" id="KW-0961">Cell wall biogenesis/degradation</keyword>
<feature type="short sequence motif" description="L-lysine recognition motif" evidence="3">
    <location>
        <begin position="415"/>
        <end position="418"/>
    </location>
</feature>
<dbReference type="Gene3D" id="3.40.1390.10">
    <property type="entry name" value="MurE/MurF, N-terminal domain"/>
    <property type="match status" value="1"/>
</dbReference>
<dbReference type="GO" id="GO:0051301">
    <property type="term" value="P:cell division"/>
    <property type="evidence" value="ECO:0007669"/>
    <property type="project" value="UniProtKB-KW"/>
</dbReference>
<dbReference type="Gene3D" id="3.40.1190.10">
    <property type="entry name" value="Mur-like, catalytic domain"/>
    <property type="match status" value="1"/>
</dbReference>
<dbReference type="InterPro" id="IPR005761">
    <property type="entry name" value="UDP-N-AcMur-Glu-dNH2Pim_ligase"/>
</dbReference>
<dbReference type="Gene3D" id="3.90.190.20">
    <property type="entry name" value="Mur ligase, C-terminal domain"/>
    <property type="match status" value="1"/>
</dbReference>
<name>A0A1K2HAB5_9LACT</name>
<keyword evidence="3" id="KW-0067">ATP-binding</keyword>
<evidence type="ECO:0000256" key="2">
    <source>
        <dbReference type="ARBA" id="ARBA00005898"/>
    </source>
</evidence>
<evidence type="ECO:0000313" key="8">
    <source>
        <dbReference type="Proteomes" id="UP000185655"/>
    </source>
</evidence>
<feature type="binding site" evidence="3">
    <location>
        <begin position="131"/>
        <end position="137"/>
    </location>
    <ligand>
        <name>ATP</name>
        <dbReference type="ChEBI" id="CHEBI:30616"/>
    </ligand>
</feature>
<evidence type="ECO:0000259" key="5">
    <source>
        <dbReference type="Pfam" id="PF02875"/>
    </source>
</evidence>
<feature type="modified residue" description="N6-carboxylysine" evidence="3">
    <location>
        <position position="244"/>
    </location>
</feature>
<dbReference type="InterPro" id="IPR036615">
    <property type="entry name" value="Mur_ligase_C_dom_sf"/>
</dbReference>
<dbReference type="Pfam" id="PF02875">
    <property type="entry name" value="Mur_ligase_C"/>
    <property type="match status" value="1"/>
</dbReference>
<evidence type="ECO:0000256" key="1">
    <source>
        <dbReference type="ARBA" id="ARBA00004752"/>
    </source>
</evidence>
<dbReference type="PANTHER" id="PTHR23135">
    <property type="entry name" value="MUR LIGASE FAMILY MEMBER"/>
    <property type="match status" value="1"/>
</dbReference>
<evidence type="ECO:0000259" key="6">
    <source>
        <dbReference type="Pfam" id="PF08245"/>
    </source>
</evidence>
<organism evidence="7 8">
    <name type="scientific">Pseudolactococcus chungangensis CAU 28 = DSM 22330</name>
    <dbReference type="NCBI Taxonomy" id="1122154"/>
    <lineage>
        <taxon>Bacteria</taxon>
        <taxon>Bacillati</taxon>
        <taxon>Bacillota</taxon>
        <taxon>Bacilli</taxon>
        <taxon>Lactobacillales</taxon>
        <taxon>Streptococcaceae</taxon>
        <taxon>Pseudolactococcus</taxon>
    </lineage>
</organism>
<keyword evidence="3" id="KW-0460">Magnesium</keyword>
<comment type="function">
    <text evidence="3">Catalyzes the addition of L-lysine to the nucleotide precursor UDP-N-acetylmuramoyl-L-alanyl-D-glutamate (UMAG) in the biosynthesis of bacterial cell-wall peptidoglycan.</text>
</comment>
<keyword evidence="3" id="KW-0963">Cytoplasm</keyword>
<keyword evidence="3 4" id="KW-0132">Cell division</keyword>
<comment type="cofactor">
    <cofactor evidence="3">
        <name>Mg(2+)</name>
        <dbReference type="ChEBI" id="CHEBI:18420"/>
    </cofactor>
</comment>